<sequence>MAFEYVDQVTSEKVPWNEVDHRAARTEGRKKQIQTSGSGSSGPLAGLTFAWCRADPGLFLPEAGLMLGKRLWPDAGLMPS</sequence>
<gene>
    <name evidence="2" type="ORF">PoB_000712400</name>
</gene>
<dbReference type="AlphaFoldDB" id="A0AAV3YEX5"/>
<accession>A0AAV3YEX5</accession>
<protein>
    <submittedName>
        <fullName evidence="2">Uncharacterized protein</fullName>
    </submittedName>
</protein>
<organism evidence="2 3">
    <name type="scientific">Plakobranchus ocellatus</name>
    <dbReference type="NCBI Taxonomy" id="259542"/>
    <lineage>
        <taxon>Eukaryota</taxon>
        <taxon>Metazoa</taxon>
        <taxon>Spiralia</taxon>
        <taxon>Lophotrochozoa</taxon>
        <taxon>Mollusca</taxon>
        <taxon>Gastropoda</taxon>
        <taxon>Heterobranchia</taxon>
        <taxon>Euthyneura</taxon>
        <taxon>Panpulmonata</taxon>
        <taxon>Sacoglossa</taxon>
        <taxon>Placobranchoidea</taxon>
        <taxon>Plakobranchidae</taxon>
        <taxon>Plakobranchus</taxon>
    </lineage>
</organism>
<keyword evidence="3" id="KW-1185">Reference proteome</keyword>
<proteinExistence type="predicted"/>
<reference evidence="2 3" key="1">
    <citation type="journal article" date="2021" name="Elife">
        <title>Chloroplast acquisition without the gene transfer in kleptoplastic sea slugs, Plakobranchus ocellatus.</title>
        <authorList>
            <person name="Maeda T."/>
            <person name="Takahashi S."/>
            <person name="Yoshida T."/>
            <person name="Shimamura S."/>
            <person name="Takaki Y."/>
            <person name="Nagai Y."/>
            <person name="Toyoda A."/>
            <person name="Suzuki Y."/>
            <person name="Arimoto A."/>
            <person name="Ishii H."/>
            <person name="Satoh N."/>
            <person name="Nishiyama T."/>
            <person name="Hasebe M."/>
            <person name="Maruyama T."/>
            <person name="Minagawa J."/>
            <person name="Obokata J."/>
            <person name="Shigenobu S."/>
        </authorList>
    </citation>
    <scope>NUCLEOTIDE SEQUENCE [LARGE SCALE GENOMIC DNA]</scope>
</reference>
<evidence type="ECO:0000313" key="2">
    <source>
        <dbReference type="EMBL" id="GFN80618.1"/>
    </source>
</evidence>
<evidence type="ECO:0000256" key="1">
    <source>
        <dbReference type="SAM" id="MobiDB-lite"/>
    </source>
</evidence>
<dbReference type="Proteomes" id="UP000735302">
    <property type="component" value="Unassembled WGS sequence"/>
</dbReference>
<feature type="region of interest" description="Disordered" evidence="1">
    <location>
        <begin position="23"/>
        <end position="43"/>
    </location>
</feature>
<evidence type="ECO:0000313" key="3">
    <source>
        <dbReference type="Proteomes" id="UP000735302"/>
    </source>
</evidence>
<name>A0AAV3YEX5_9GAST</name>
<comment type="caution">
    <text evidence="2">The sequence shown here is derived from an EMBL/GenBank/DDBJ whole genome shotgun (WGS) entry which is preliminary data.</text>
</comment>
<dbReference type="EMBL" id="BLXT01000825">
    <property type="protein sequence ID" value="GFN80618.1"/>
    <property type="molecule type" value="Genomic_DNA"/>
</dbReference>